<gene>
    <name evidence="1" type="ORF">L2E82_27550</name>
</gene>
<evidence type="ECO:0000313" key="1">
    <source>
        <dbReference type="EMBL" id="KAI3737544.1"/>
    </source>
</evidence>
<dbReference type="EMBL" id="CM042013">
    <property type="protein sequence ID" value="KAI3737544.1"/>
    <property type="molecule type" value="Genomic_DNA"/>
</dbReference>
<proteinExistence type="predicted"/>
<sequence>MFWTPPEGVEPLTPVLEKPEVPDSPSIAPNGSDSNIEVHSYVGIVEPLTQVLEKPEVPDSPLPYLDTTTGRRTCTGENDDIEVDEVIPPSAVPFLALFACADGLDFLLITLGSLGAVVHGASLVVYLHLFGKIIHLLSLRSNADELFDHFSQIQQNQSFDEMPTACICDLLLTTEFLRNKGKIQGISKVEGKKDKQETPNSQPITYKFLLNLQEISQSNSQLF</sequence>
<evidence type="ECO:0000313" key="2">
    <source>
        <dbReference type="Proteomes" id="UP001055811"/>
    </source>
</evidence>
<name>A0ACB9CTB3_CICIN</name>
<protein>
    <submittedName>
        <fullName evidence="1">Uncharacterized protein</fullName>
    </submittedName>
</protein>
<reference evidence="1 2" key="2">
    <citation type="journal article" date="2022" name="Mol. Ecol. Resour.">
        <title>The genomes of chicory, endive, great burdock and yacon provide insights into Asteraceae paleo-polyploidization history and plant inulin production.</title>
        <authorList>
            <person name="Fan W."/>
            <person name="Wang S."/>
            <person name="Wang H."/>
            <person name="Wang A."/>
            <person name="Jiang F."/>
            <person name="Liu H."/>
            <person name="Zhao H."/>
            <person name="Xu D."/>
            <person name="Zhang Y."/>
        </authorList>
    </citation>
    <scope>NUCLEOTIDE SEQUENCE [LARGE SCALE GENOMIC DNA]</scope>
    <source>
        <strain evidence="2">cv. Punajuju</strain>
        <tissue evidence="1">Leaves</tissue>
    </source>
</reference>
<comment type="caution">
    <text evidence="1">The sequence shown here is derived from an EMBL/GenBank/DDBJ whole genome shotgun (WGS) entry which is preliminary data.</text>
</comment>
<reference evidence="2" key="1">
    <citation type="journal article" date="2022" name="Mol. Ecol. Resour.">
        <title>The genomes of chicory, endive, great burdock and yacon provide insights into Asteraceae palaeo-polyploidization history and plant inulin production.</title>
        <authorList>
            <person name="Fan W."/>
            <person name="Wang S."/>
            <person name="Wang H."/>
            <person name="Wang A."/>
            <person name="Jiang F."/>
            <person name="Liu H."/>
            <person name="Zhao H."/>
            <person name="Xu D."/>
            <person name="Zhang Y."/>
        </authorList>
    </citation>
    <scope>NUCLEOTIDE SEQUENCE [LARGE SCALE GENOMIC DNA]</scope>
    <source>
        <strain evidence="2">cv. Punajuju</strain>
    </source>
</reference>
<keyword evidence="2" id="KW-1185">Reference proteome</keyword>
<dbReference type="Proteomes" id="UP001055811">
    <property type="component" value="Linkage Group LG05"/>
</dbReference>
<organism evidence="1 2">
    <name type="scientific">Cichorium intybus</name>
    <name type="common">Chicory</name>
    <dbReference type="NCBI Taxonomy" id="13427"/>
    <lineage>
        <taxon>Eukaryota</taxon>
        <taxon>Viridiplantae</taxon>
        <taxon>Streptophyta</taxon>
        <taxon>Embryophyta</taxon>
        <taxon>Tracheophyta</taxon>
        <taxon>Spermatophyta</taxon>
        <taxon>Magnoliopsida</taxon>
        <taxon>eudicotyledons</taxon>
        <taxon>Gunneridae</taxon>
        <taxon>Pentapetalae</taxon>
        <taxon>asterids</taxon>
        <taxon>campanulids</taxon>
        <taxon>Asterales</taxon>
        <taxon>Asteraceae</taxon>
        <taxon>Cichorioideae</taxon>
        <taxon>Cichorieae</taxon>
        <taxon>Cichoriinae</taxon>
        <taxon>Cichorium</taxon>
    </lineage>
</organism>
<accession>A0ACB9CTB3</accession>